<name>A0ABV0XKA8_9TELE</name>
<evidence type="ECO:0000313" key="1">
    <source>
        <dbReference type="EMBL" id="MEQ2281867.1"/>
    </source>
</evidence>
<comment type="caution">
    <text evidence="1">The sequence shown here is derived from an EMBL/GenBank/DDBJ whole genome shotgun (WGS) entry which is preliminary data.</text>
</comment>
<accession>A0ABV0XKA8</accession>
<evidence type="ECO:0000313" key="2">
    <source>
        <dbReference type="Proteomes" id="UP001469553"/>
    </source>
</evidence>
<dbReference type="EMBL" id="JAHRIP010004972">
    <property type="protein sequence ID" value="MEQ2281867.1"/>
    <property type="molecule type" value="Genomic_DNA"/>
</dbReference>
<organism evidence="1 2">
    <name type="scientific">Ameca splendens</name>
    <dbReference type="NCBI Taxonomy" id="208324"/>
    <lineage>
        <taxon>Eukaryota</taxon>
        <taxon>Metazoa</taxon>
        <taxon>Chordata</taxon>
        <taxon>Craniata</taxon>
        <taxon>Vertebrata</taxon>
        <taxon>Euteleostomi</taxon>
        <taxon>Actinopterygii</taxon>
        <taxon>Neopterygii</taxon>
        <taxon>Teleostei</taxon>
        <taxon>Neoteleostei</taxon>
        <taxon>Acanthomorphata</taxon>
        <taxon>Ovalentaria</taxon>
        <taxon>Atherinomorphae</taxon>
        <taxon>Cyprinodontiformes</taxon>
        <taxon>Goodeidae</taxon>
        <taxon>Ameca</taxon>
    </lineage>
</organism>
<dbReference type="Proteomes" id="UP001469553">
    <property type="component" value="Unassembled WGS sequence"/>
</dbReference>
<sequence length="101" mass="11327">MNDLKKKATLQLFYRQLIYPSYVGADLSHKVILLPDDTELTLCPSYSDAPNTAAALLQFELFVSIHDRHMSSIPFITLVVIREAHSHTALLVCFKAVLLPS</sequence>
<keyword evidence="2" id="KW-1185">Reference proteome</keyword>
<gene>
    <name evidence="1" type="ORF">AMECASPLE_034693</name>
</gene>
<reference evidence="1 2" key="1">
    <citation type="submission" date="2021-06" db="EMBL/GenBank/DDBJ databases">
        <authorList>
            <person name="Palmer J.M."/>
        </authorList>
    </citation>
    <scope>NUCLEOTIDE SEQUENCE [LARGE SCALE GENOMIC DNA]</scope>
    <source>
        <strain evidence="1 2">AS_MEX2019</strain>
        <tissue evidence="1">Muscle</tissue>
    </source>
</reference>
<protein>
    <submittedName>
        <fullName evidence="1">Uncharacterized protein</fullName>
    </submittedName>
</protein>
<proteinExistence type="predicted"/>